<feature type="transmembrane region" description="Helical" evidence="2">
    <location>
        <begin position="74"/>
        <end position="94"/>
    </location>
</feature>
<accession>A0A679IZE8</accession>
<dbReference type="AlphaFoldDB" id="A0A679IZE8"/>
<proteinExistence type="predicted"/>
<evidence type="ECO:0008006" key="4">
    <source>
        <dbReference type="Google" id="ProtNLM"/>
    </source>
</evidence>
<protein>
    <recommendedName>
        <fullName evidence="4">MxaK protein</fullName>
    </recommendedName>
</protein>
<feature type="compositionally biased region" description="Gly residues" evidence="1">
    <location>
        <begin position="20"/>
        <end position="33"/>
    </location>
</feature>
<keyword evidence="2" id="KW-0472">Membrane</keyword>
<sequence length="250" mass="26810">MKAFLKPISPQRANPPPSAGEGGRGATGRGGDLSGQRAPLSRPSLTRGPPSPAKGRGGTGAGLGNALRRARPHLLLALPILLLLVALGFGAAAWRAARDNAAIAALAAGKDVPVSLDAPAPLLLARVQHLARRGVTEEIEPLIESLDRRGETDLSARARYALGNARLRQAFDHLERSNLDPAGPLITLARQDYRRALQGRPDLWDAKFNLDVASRLLRDFPEFDRKTGDELKAEPKKIWTEIPGQPRGEP</sequence>
<keyword evidence="2" id="KW-0812">Transmembrane</keyword>
<gene>
    <name evidence="3" type="ORF">MBUL_02571</name>
</gene>
<organism evidence="3">
    <name type="scientific">Methylobacterium bullatum</name>
    <dbReference type="NCBI Taxonomy" id="570505"/>
    <lineage>
        <taxon>Bacteria</taxon>
        <taxon>Pseudomonadati</taxon>
        <taxon>Pseudomonadota</taxon>
        <taxon>Alphaproteobacteria</taxon>
        <taxon>Hyphomicrobiales</taxon>
        <taxon>Methylobacteriaceae</taxon>
        <taxon>Methylobacterium</taxon>
    </lineage>
</organism>
<name>A0A679IZE8_9HYPH</name>
<keyword evidence="2" id="KW-1133">Transmembrane helix</keyword>
<evidence type="ECO:0000256" key="1">
    <source>
        <dbReference type="SAM" id="MobiDB-lite"/>
    </source>
</evidence>
<evidence type="ECO:0000256" key="2">
    <source>
        <dbReference type="SAM" id="Phobius"/>
    </source>
</evidence>
<feature type="region of interest" description="Disordered" evidence="1">
    <location>
        <begin position="1"/>
        <end position="64"/>
    </location>
</feature>
<reference evidence="3" key="1">
    <citation type="submission" date="2019-12" db="EMBL/GenBank/DDBJ databases">
        <authorList>
            <person name="Cremers G."/>
        </authorList>
    </citation>
    <scope>NUCLEOTIDE SEQUENCE</scope>
    <source>
        <strain evidence="3">Mbul1</strain>
    </source>
</reference>
<feature type="compositionally biased region" description="Basic and acidic residues" evidence="1">
    <location>
        <begin position="228"/>
        <end position="239"/>
    </location>
</feature>
<dbReference type="EMBL" id="LR743504">
    <property type="protein sequence ID" value="CAA2104168.1"/>
    <property type="molecule type" value="Genomic_DNA"/>
</dbReference>
<evidence type="ECO:0000313" key="3">
    <source>
        <dbReference type="EMBL" id="CAA2104168.1"/>
    </source>
</evidence>
<feature type="region of interest" description="Disordered" evidence="1">
    <location>
        <begin position="228"/>
        <end position="250"/>
    </location>
</feature>